<dbReference type="Proteomes" id="UP000736787">
    <property type="component" value="Unassembled WGS sequence"/>
</dbReference>
<evidence type="ECO:0000313" key="2">
    <source>
        <dbReference type="EMBL" id="KAG2821067.1"/>
    </source>
</evidence>
<dbReference type="VEuPathDB" id="FungiDB:PC110_g14921"/>
<evidence type="ECO:0000313" key="6">
    <source>
        <dbReference type="EMBL" id="RAW28717.1"/>
    </source>
</evidence>
<feature type="region of interest" description="Disordered" evidence="1">
    <location>
        <begin position="1"/>
        <end position="20"/>
    </location>
</feature>
<sequence length="209" mass="22705">MTILRGDDRKPGRGPTFRKSPRRRDICIAWGNTTIEELYARSHGLLDPMKMMGTVACVRSQHEVDVAALCQVGNAPERKCSNDEVSASSSETIANEDSMDDPKLPDNPVEVVDSVLSVHSELSTTAESMEAAVATLEETYVSVARVLTIEGNEVSGGADGGYYEHPANKIGLDDYAKELAFLLDLTEESNTTIDCDLPNVKDPRSSADR</sequence>
<dbReference type="EMBL" id="RCMV01001947">
    <property type="protein sequence ID" value="KAG3205378.1"/>
    <property type="molecule type" value="Genomic_DNA"/>
</dbReference>
<feature type="region of interest" description="Disordered" evidence="1">
    <location>
        <begin position="78"/>
        <end position="105"/>
    </location>
</feature>
<reference evidence="6 7" key="1">
    <citation type="submission" date="2018-01" db="EMBL/GenBank/DDBJ databases">
        <title>Draft genome of the strawberry crown rot pathogen Phytophthora cactorum.</title>
        <authorList>
            <person name="Armitage A.D."/>
            <person name="Lysoe E."/>
            <person name="Nellist C.F."/>
            <person name="Harrison R.J."/>
            <person name="Brurberg M.B."/>
        </authorList>
    </citation>
    <scope>NUCLEOTIDE SEQUENCE [LARGE SCALE GENOMIC DNA]</scope>
    <source>
        <strain evidence="6 7">10300</strain>
    </source>
</reference>
<dbReference type="EMBL" id="MJFZ01000472">
    <property type="protein sequence ID" value="RAW28717.1"/>
    <property type="molecule type" value="Genomic_DNA"/>
</dbReference>
<comment type="caution">
    <text evidence="6">The sequence shown here is derived from an EMBL/GenBank/DDBJ whole genome shotgun (WGS) entry which is preliminary data.</text>
</comment>
<dbReference type="Proteomes" id="UP000774804">
    <property type="component" value="Unassembled WGS sequence"/>
</dbReference>
<gene>
    <name evidence="6" type="ORF">PC110_g14921</name>
    <name evidence="2" type="ORF">PC113_g22524</name>
    <name evidence="3" type="ORF">PC115_g22454</name>
    <name evidence="4" type="ORF">PC117_g25004</name>
    <name evidence="5" type="ORF">PC129_g22111</name>
</gene>
<evidence type="ECO:0000313" key="7">
    <source>
        <dbReference type="Proteomes" id="UP000251314"/>
    </source>
</evidence>
<organism evidence="6 7">
    <name type="scientific">Phytophthora cactorum</name>
    <dbReference type="NCBI Taxonomy" id="29920"/>
    <lineage>
        <taxon>Eukaryota</taxon>
        <taxon>Sar</taxon>
        <taxon>Stramenopiles</taxon>
        <taxon>Oomycota</taxon>
        <taxon>Peronosporomycetes</taxon>
        <taxon>Peronosporales</taxon>
        <taxon>Peronosporaceae</taxon>
        <taxon>Phytophthora</taxon>
    </lineage>
</organism>
<protein>
    <submittedName>
        <fullName evidence="6">Uncharacterized protein</fullName>
    </submittedName>
</protein>
<evidence type="ECO:0000313" key="3">
    <source>
        <dbReference type="EMBL" id="KAG2880648.1"/>
    </source>
</evidence>
<dbReference type="EMBL" id="RCMK01001816">
    <property type="protein sequence ID" value="KAG2888127.1"/>
    <property type="molecule type" value="Genomic_DNA"/>
</dbReference>
<reference evidence="5" key="2">
    <citation type="submission" date="2018-05" db="EMBL/GenBank/DDBJ databases">
        <title>Effector identification in a new, highly contiguous assembly of the strawberry crown rot pathogen Phytophthora cactorum.</title>
        <authorList>
            <person name="Armitage A.D."/>
            <person name="Nellist C.F."/>
            <person name="Bates H."/>
            <person name="Vickerstaff R.J."/>
            <person name="Harrison R.J."/>
        </authorList>
    </citation>
    <scope>NUCLEOTIDE SEQUENCE</scope>
    <source>
        <strain evidence="2">15-7</strain>
        <strain evidence="3">4032</strain>
        <strain evidence="4">4040</strain>
        <strain evidence="5">P421</strain>
    </source>
</reference>
<dbReference type="Proteomes" id="UP000760860">
    <property type="component" value="Unassembled WGS sequence"/>
</dbReference>
<accession>A0A329RV53</accession>
<evidence type="ECO:0000313" key="4">
    <source>
        <dbReference type="EMBL" id="KAG2888127.1"/>
    </source>
</evidence>
<dbReference type="Proteomes" id="UP000735874">
    <property type="component" value="Unassembled WGS sequence"/>
</dbReference>
<name>A0A329RV53_9STRA</name>
<dbReference type="EMBL" id="RCMI01001848">
    <property type="protein sequence ID" value="KAG2880648.1"/>
    <property type="molecule type" value="Genomic_DNA"/>
</dbReference>
<dbReference type="OrthoDB" id="10298092at2759"/>
<evidence type="ECO:0000313" key="5">
    <source>
        <dbReference type="EMBL" id="KAG3205378.1"/>
    </source>
</evidence>
<keyword evidence="7" id="KW-1185">Reference proteome</keyword>
<dbReference type="AlphaFoldDB" id="A0A329RV53"/>
<feature type="compositionally biased region" description="Basic and acidic residues" evidence="1">
    <location>
        <begin position="1"/>
        <end position="11"/>
    </location>
</feature>
<proteinExistence type="predicted"/>
<evidence type="ECO:0000256" key="1">
    <source>
        <dbReference type="SAM" id="MobiDB-lite"/>
    </source>
</evidence>
<feature type="compositionally biased region" description="Polar residues" evidence="1">
    <location>
        <begin position="83"/>
        <end position="95"/>
    </location>
</feature>
<dbReference type="EMBL" id="RCMG01001729">
    <property type="protein sequence ID" value="KAG2821067.1"/>
    <property type="molecule type" value="Genomic_DNA"/>
</dbReference>
<dbReference type="Proteomes" id="UP000251314">
    <property type="component" value="Unassembled WGS sequence"/>
</dbReference>